<evidence type="ECO:0000313" key="1">
    <source>
        <dbReference type="EMBL" id="KAK1408235.1"/>
    </source>
</evidence>
<dbReference type="Proteomes" id="UP001229421">
    <property type="component" value="Unassembled WGS sequence"/>
</dbReference>
<dbReference type="AlphaFoldDB" id="A0AAD8JVB7"/>
<comment type="caution">
    <text evidence="1">The sequence shown here is derived from an EMBL/GenBank/DDBJ whole genome shotgun (WGS) entry which is preliminary data.</text>
</comment>
<reference evidence="1" key="1">
    <citation type="journal article" date="2023" name="bioRxiv">
        <title>Improved chromosome-level genome assembly for marigold (Tagetes erecta).</title>
        <authorList>
            <person name="Jiang F."/>
            <person name="Yuan L."/>
            <person name="Wang S."/>
            <person name="Wang H."/>
            <person name="Xu D."/>
            <person name="Wang A."/>
            <person name="Fan W."/>
        </authorList>
    </citation>
    <scope>NUCLEOTIDE SEQUENCE</scope>
    <source>
        <strain evidence="1">WSJ</strain>
        <tissue evidence="1">Leaf</tissue>
    </source>
</reference>
<protein>
    <submittedName>
        <fullName evidence="1">Uncharacterized protein</fullName>
    </submittedName>
</protein>
<proteinExistence type="predicted"/>
<evidence type="ECO:0000313" key="2">
    <source>
        <dbReference type="Proteomes" id="UP001229421"/>
    </source>
</evidence>
<dbReference type="EMBL" id="JAUHHV010000011">
    <property type="protein sequence ID" value="KAK1408235.1"/>
    <property type="molecule type" value="Genomic_DNA"/>
</dbReference>
<name>A0AAD8JVB7_TARER</name>
<keyword evidence="2" id="KW-1185">Reference proteome</keyword>
<sequence length="211" mass="24582">MTRAPTSSSATPQHHLLKSDINIRRNRHPIAYPIQPYLTILRRIVIIYNPIPIIIKRYLNRHVAIFKLSIFSNSRQSQLHSHSRGSALWVSDFRPIFVTHLTHKPIFHVFFLETLITFPLSSHPSFFDRRLLPFTGHLSVSFFLSQSTDMLLQIEDLQILFSNLDLVFRLFQSKIDLGLLQYLKEGNMMHLHMLQHEAATQSDVRILVGSF</sequence>
<organism evidence="1 2">
    <name type="scientific">Tagetes erecta</name>
    <name type="common">African marigold</name>
    <dbReference type="NCBI Taxonomy" id="13708"/>
    <lineage>
        <taxon>Eukaryota</taxon>
        <taxon>Viridiplantae</taxon>
        <taxon>Streptophyta</taxon>
        <taxon>Embryophyta</taxon>
        <taxon>Tracheophyta</taxon>
        <taxon>Spermatophyta</taxon>
        <taxon>Magnoliopsida</taxon>
        <taxon>eudicotyledons</taxon>
        <taxon>Gunneridae</taxon>
        <taxon>Pentapetalae</taxon>
        <taxon>asterids</taxon>
        <taxon>campanulids</taxon>
        <taxon>Asterales</taxon>
        <taxon>Asteraceae</taxon>
        <taxon>Asteroideae</taxon>
        <taxon>Heliantheae alliance</taxon>
        <taxon>Tageteae</taxon>
        <taxon>Tagetes</taxon>
    </lineage>
</organism>
<accession>A0AAD8JVB7</accession>
<gene>
    <name evidence="1" type="ORF">QVD17_39871</name>
</gene>